<keyword evidence="3" id="KW-0804">Transcription</keyword>
<keyword evidence="2 4" id="KW-0238">DNA-binding</keyword>
<evidence type="ECO:0000256" key="2">
    <source>
        <dbReference type="ARBA" id="ARBA00023125"/>
    </source>
</evidence>
<feature type="DNA-binding region" description="H-T-H motif" evidence="4">
    <location>
        <begin position="33"/>
        <end position="52"/>
    </location>
</feature>
<evidence type="ECO:0000259" key="5">
    <source>
        <dbReference type="PROSITE" id="PS50977"/>
    </source>
</evidence>
<dbReference type="Proteomes" id="UP000054935">
    <property type="component" value="Unassembled WGS sequence"/>
</dbReference>
<dbReference type="InterPro" id="IPR001647">
    <property type="entry name" value="HTH_TetR"/>
</dbReference>
<dbReference type="EMBL" id="CYSE01000008">
    <property type="protein sequence ID" value="CUH81457.1"/>
    <property type="molecule type" value="Genomic_DNA"/>
</dbReference>
<dbReference type="PANTHER" id="PTHR30055:SF234">
    <property type="entry name" value="HTH-TYPE TRANSCRIPTIONAL REGULATOR BETI"/>
    <property type="match status" value="1"/>
</dbReference>
<evidence type="ECO:0000256" key="4">
    <source>
        <dbReference type="PROSITE-ProRule" id="PRU00335"/>
    </source>
</evidence>
<dbReference type="PROSITE" id="PS50977">
    <property type="entry name" value="HTH_TETR_2"/>
    <property type="match status" value="1"/>
</dbReference>
<dbReference type="GO" id="GO:0003700">
    <property type="term" value="F:DNA-binding transcription factor activity"/>
    <property type="evidence" value="ECO:0007669"/>
    <property type="project" value="TreeGrafter"/>
</dbReference>
<dbReference type="PRINTS" id="PR00455">
    <property type="entry name" value="HTHTETR"/>
</dbReference>
<dbReference type="Pfam" id="PF00440">
    <property type="entry name" value="TetR_N"/>
    <property type="match status" value="1"/>
</dbReference>
<sequence>MARTQGSHSEITGPRIRSAALALFAKHGFAAVSMRQIAGEVGVQAGALYNYIPDKQALLFSLMKGHMDDLLAACEERPALNTPQDRLRDFVDFHIAFHLDRPEAVFISYMELRNLSPENFAQIEALRRTYENRLEAILEQGRAQGVFEVADTKIATLAVIAMLTGVTTWYRQAGRLSVTQVQAVYWDMVRKAVAA</sequence>
<dbReference type="InterPro" id="IPR036271">
    <property type="entry name" value="Tet_transcr_reg_TetR-rel_C_sf"/>
</dbReference>
<gene>
    <name evidence="6" type="primary">kstR2_3</name>
    <name evidence="6" type="ORF">TRN7648_03479</name>
</gene>
<dbReference type="AlphaFoldDB" id="A0A0N7M0U7"/>
<evidence type="ECO:0000313" key="6">
    <source>
        <dbReference type="EMBL" id="CUH81457.1"/>
    </source>
</evidence>
<dbReference type="GO" id="GO:0000976">
    <property type="term" value="F:transcription cis-regulatory region binding"/>
    <property type="evidence" value="ECO:0007669"/>
    <property type="project" value="TreeGrafter"/>
</dbReference>
<accession>A0A0N7M0U7</accession>
<name>A0A0N7M0U7_9RHOB</name>
<dbReference type="Gene3D" id="1.10.357.10">
    <property type="entry name" value="Tetracycline Repressor, domain 2"/>
    <property type="match status" value="1"/>
</dbReference>
<dbReference type="InterPro" id="IPR009057">
    <property type="entry name" value="Homeodomain-like_sf"/>
</dbReference>
<dbReference type="SUPFAM" id="SSF46689">
    <property type="entry name" value="Homeodomain-like"/>
    <property type="match status" value="1"/>
</dbReference>
<dbReference type="SUPFAM" id="SSF48498">
    <property type="entry name" value="Tetracyclin repressor-like, C-terminal domain"/>
    <property type="match status" value="1"/>
</dbReference>
<keyword evidence="7" id="KW-1185">Reference proteome</keyword>
<evidence type="ECO:0000313" key="7">
    <source>
        <dbReference type="Proteomes" id="UP000054935"/>
    </source>
</evidence>
<dbReference type="RefSeq" id="WP_058248899.1">
    <property type="nucleotide sequence ID" value="NZ_CYSE01000008.1"/>
</dbReference>
<dbReference type="OrthoDB" id="9814200at2"/>
<evidence type="ECO:0000256" key="3">
    <source>
        <dbReference type="ARBA" id="ARBA00023163"/>
    </source>
</evidence>
<dbReference type="InterPro" id="IPR050109">
    <property type="entry name" value="HTH-type_TetR-like_transc_reg"/>
</dbReference>
<evidence type="ECO:0000256" key="1">
    <source>
        <dbReference type="ARBA" id="ARBA00023015"/>
    </source>
</evidence>
<protein>
    <submittedName>
        <fullName evidence="6">HTH-type transcriptional repressor KstR2</fullName>
    </submittedName>
</protein>
<feature type="domain" description="HTH tetR-type" evidence="5">
    <location>
        <begin position="10"/>
        <end position="70"/>
    </location>
</feature>
<proteinExistence type="predicted"/>
<keyword evidence="1" id="KW-0805">Transcription regulation</keyword>
<dbReference type="STRING" id="441103.TRN7648_03479"/>
<dbReference type="PANTHER" id="PTHR30055">
    <property type="entry name" value="HTH-TYPE TRANSCRIPTIONAL REGULATOR RUTR"/>
    <property type="match status" value="1"/>
</dbReference>
<dbReference type="Pfam" id="PF17932">
    <property type="entry name" value="TetR_C_24"/>
    <property type="match status" value="1"/>
</dbReference>
<dbReference type="InterPro" id="IPR041490">
    <property type="entry name" value="KstR2_TetR_C"/>
</dbReference>
<organism evidence="6 7">
    <name type="scientific">Tropicibacter naphthalenivorans</name>
    <dbReference type="NCBI Taxonomy" id="441103"/>
    <lineage>
        <taxon>Bacteria</taxon>
        <taxon>Pseudomonadati</taxon>
        <taxon>Pseudomonadota</taxon>
        <taxon>Alphaproteobacteria</taxon>
        <taxon>Rhodobacterales</taxon>
        <taxon>Roseobacteraceae</taxon>
        <taxon>Tropicibacter</taxon>
    </lineage>
</organism>
<reference evidence="6 7" key="1">
    <citation type="submission" date="2015-09" db="EMBL/GenBank/DDBJ databases">
        <authorList>
            <consortium name="Swine Surveillance"/>
        </authorList>
    </citation>
    <scope>NUCLEOTIDE SEQUENCE [LARGE SCALE GENOMIC DNA]</scope>
    <source>
        <strain evidence="6 7">CECT 7648</strain>
    </source>
</reference>